<dbReference type="PANTHER" id="PTHR12300">
    <property type="entry name" value="HVA22-LIKE PROTEINS"/>
    <property type="match status" value="1"/>
</dbReference>
<keyword evidence="4" id="KW-1185">Reference proteome</keyword>
<proteinExistence type="inferred from homology"/>
<dbReference type="InterPro" id="IPR004345">
    <property type="entry name" value="TB2_DP1_HVA22"/>
</dbReference>
<dbReference type="PANTHER" id="PTHR12300:SF117">
    <property type="entry name" value="LP05237P-RELATED"/>
    <property type="match status" value="1"/>
</dbReference>
<name>A0AAV9DH50_ACOCL</name>
<reference evidence="3" key="1">
    <citation type="journal article" date="2023" name="Nat. Commun.">
        <title>Diploid and tetraploid genomes of Acorus and the evolution of monocots.</title>
        <authorList>
            <person name="Ma L."/>
            <person name="Liu K.W."/>
            <person name="Li Z."/>
            <person name="Hsiao Y.Y."/>
            <person name="Qi Y."/>
            <person name="Fu T."/>
            <person name="Tang G.D."/>
            <person name="Zhang D."/>
            <person name="Sun W.H."/>
            <person name="Liu D.K."/>
            <person name="Li Y."/>
            <person name="Chen G.Z."/>
            <person name="Liu X.D."/>
            <person name="Liao X.Y."/>
            <person name="Jiang Y.T."/>
            <person name="Yu X."/>
            <person name="Hao Y."/>
            <person name="Huang J."/>
            <person name="Zhao X.W."/>
            <person name="Ke S."/>
            <person name="Chen Y.Y."/>
            <person name="Wu W.L."/>
            <person name="Hsu J.L."/>
            <person name="Lin Y.F."/>
            <person name="Huang M.D."/>
            <person name="Li C.Y."/>
            <person name="Huang L."/>
            <person name="Wang Z.W."/>
            <person name="Zhao X."/>
            <person name="Zhong W.Y."/>
            <person name="Peng D.H."/>
            <person name="Ahmad S."/>
            <person name="Lan S."/>
            <person name="Zhang J.S."/>
            <person name="Tsai W.C."/>
            <person name="Van de Peer Y."/>
            <person name="Liu Z.J."/>
        </authorList>
    </citation>
    <scope>NUCLEOTIDE SEQUENCE</scope>
    <source>
        <strain evidence="3">CP</strain>
    </source>
</reference>
<evidence type="ECO:0000256" key="2">
    <source>
        <dbReference type="SAM" id="MobiDB-lite"/>
    </source>
</evidence>
<feature type="compositionally biased region" description="Basic and acidic residues" evidence="2">
    <location>
        <begin position="178"/>
        <end position="187"/>
    </location>
</feature>
<comment type="similarity">
    <text evidence="1">Belongs to the DP1 family.</text>
</comment>
<feature type="region of interest" description="Disordered" evidence="2">
    <location>
        <begin position="166"/>
        <end position="194"/>
    </location>
</feature>
<organism evidence="3 4">
    <name type="scientific">Acorus calamus</name>
    <name type="common">Sweet flag</name>
    <dbReference type="NCBI Taxonomy" id="4465"/>
    <lineage>
        <taxon>Eukaryota</taxon>
        <taxon>Viridiplantae</taxon>
        <taxon>Streptophyta</taxon>
        <taxon>Embryophyta</taxon>
        <taxon>Tracheophyta</taxon>
        <taxon>Spermatophyta</taxon>
        <taxon>Magnoliopsida</taxon>
        <taxon>Liliopsida</taxon>
        <taxon>Acoraceae</taxon>
        <taxon>Acorus</taxon>
    </lineage>
</organism>
<evidence type="ECO:0000256" key="1">
    <source>
        <dbReference type="RuleBase" id="RU362006"/>
    </source>
</evidence>
<comment type="subcellular location">
    <subcellularLocation>
        <location evidence="1">Membrane</location>
        <topology evidence="1">Multi-pass membrane protein</topology>
    </subcellularLocation>
</comment>
<dbReference type="GO" id="GO:0016020">
    <property type="term" value="C:membrane"/>
    <property type="evidence" value="ECO:0007669"/>
    <property type="project" value="UniProtKB-SubCell"/>
</dbReference>
<dbReference type="EMBL" id="JAUJYO010000013">
    <property type="protein sequence ID" value="KAK1300379.1"/>
    <property type="molecule type" value="Genomic_DNA"/>
</dbReference>
<evidence type="ECO:0000313" key="3">
    <source>
        <dbReference type="EMBL" id="KAK1300379.1"/>
    </source>
</evidence>
<protein>
    <recommendedName>
        <fullName evidence="1">HVA22-like protein</fullName>
    </recommendedName>
</protein>
<comment type="caution">
    <text evidence="3">The sequence shown here is derived from an EMBL/GenBank/DDBJ whole genome shotgun (WGS) entry which is preliminary data.</text>
</comment>
<gene>
    <name evidence="3" type="primary">HVA22J</name>
    <name evidence="3" type="ORF">QJS10_CPB13g01494</name>
</gene>
<accession>A0AAV9DH50</accession>
<dbReference type="AlphaFoldDB" id="A0AAV9DH50"/>
<sequence length="194" mass="22483">MLPDFVLRILLLVLGYLYPAFECFKIVESNRGDNEQLRFWCQYWIIVAILTAFERIGDIFVSWLPLYSELKLSFVIYLWNSNTKGTTYVYETLLKPFVRGHETEIDQRFSELAARSGDLIKNYVQNAADKGQSMFLEIMQFIMVPSSRKTKSNQKMDPLKRAEAVFGPDPIFTGGGDQARRTDDGRSRLRRSSK</sequence>
<dbReference type="Proteomes" id="UP001180020">
    <property type="component" value="Unassembled WGS sequence"/>
</dbReference>
<evidence type="ECO:0000313" key="4">
    <source>
        <dbReference type="Proteomes" id="UP001180020"/>
    </source>
</evidence>
<reference evidence="3" key="2">
    <citation type="submission" date="2023-06" db="EMBL/GenBank/DDBJ databases">
        <authorList>
            <person name="Ma L."/>
            <person name="Liu K.-W."/>
            <person name="Li Z."/>
            <person name="Hsiao Y.-Y."/>
            <person name="Qi Y."/>
            <person name="Fu T."/>
            <person name="Tang G."/>
            <person name="Zhang D."/>
            <person name="Sun W.-H."/>
            <person name="Liu D.-K."/>
            <person name="Li Y."/>
            <person name="Chen G.-Z."/>
            <person name="Liu X.-D."/>
            <person name="Liao X.-Y."/>
            <person name="Jiang Y.-T."/>
            <person name="Yu X."/>
            <person name="Hao Y."/>
            <person name="Huang J."/>
            <person name="Zhao X.-W."/>
            <person name="Ke S."/>
            <person name="Chen Y.-Y."/>
            <person name="Wu W.-L."/>
            <person name="Hsu J.-L."/>
            <person name="Lin Y.-F."/>
            <person name="Huang M.-D."/>
            <person name="Li C.-Y."/>
            <person name="Huang L."/>
            <person name="Wang Z.-W."/>
            <person name="Zhao X."/>
            <person name="Zhong W.-Y."/>
            <person name="Peng D.-H."/>
            <person name="Ahmad S."/>
            <person name="Lan S."/>
            <person name="Zhang J.-S."/>
            <person name="Tsai W.-C."/>
            <person name="Van De Peer Y."/>
            <person name="Liu Z.-J."/>
        </authorList>
    </citation>
    <scope>NUCLEOTIDE SEQUENCE</scope>
    <source>
        <strain evidence="3">CP</strain>
        <tissue evidence="3">Leaves</tissue>
    </source>
</reference>
<dbReference type="Pfam" id="PF03134">
    <property type="entry name" value="TB2_DP1_HVA22"/>
    <property type="match status" value="1"/>
</dbReference>